<name>A0AAJ6NLU8_9GAMM</name>
<dbReference type="RefSeq" id="WP_272655964.1">
    <property type="nucleotide sequence ID" value="NZ_CP085083.1"/>
</dbReference>
<organism evidence="1 2">
    <name type="scientific">Acinetobacter vivianii</name>
    <dbReference type="NCBI Taxonomy" id="1776742"/>
    <lineage>
        <taxon>Bacteria</taxon>
        <taxon>Pseudomonadati</taxon>
        <taxon>Pseudomonadota</taxon>
        <taxon>Gammaproteobacteria</taxon>
        <taxon>Moraxellales</taxon>
        <taxon>Moraxellaceae</taxon>
        <taxon>Acinetobacter</taxon>
    </lineage>
</organism>
<evidence type="ECO:0000313" key="2">
    <source>
        <dbReference type="Proteomes" id="UP001199528"/>
    </source>
</evidence>
<protein>
    <submittedName>
        <fullName evidence="1">Uncharacterized protein</fullName>
    </submittedName>
</protein>
<dbReference type="AlphaFoldDB" id="A0AAJ6NLU8"/>
<sequence length="142" mass="16571">MSKKMEVSSDLELQPSFMTLLSPEILLAHLDTDNHDWLAYDSDWFYKVEKKDITLPFQRILNITNNMKNIEIYSDKYEHPKALESQRSSISGKQLLEAEKIIRLILNLEQSTAIENWTQDTENRTLVEDIIASHHIKILSLV</sequence>
<dbReference type="KEGG" id="aviv:LF296_07795"/>
<evidence type="ECO:0000313" key="1">
    <source>
        <dbReference type="EMBL" id="WDZ52668.1"/>
    </source>
</evidence>
<accession>A0AAJ6NLU8</accession>
<reference evidence="1" key="1">
    <citation type="journal article" date="2022" name="Front Environ Sci">
        <title>Complete genome sequence analysis of a novel alkane-degrading bacterial strain, Acinetobacter vivianii KJ-1, and its diesel degradation ability.</title>
        <authorList>
            <person name="Zhang Y."/>
            <person name="Song F."/>
            <person name="Wang J."/>
            <person name="Zhao Q."/>
            <person name="Zheng L."/>
            <person name="Wang Z."/>
            <person name="Zhang X."/>
            <person name="Gao Y."/>
            <person name="Chen G."/>
            <person name="Huang Y."/>
        </authorList>
    </citation>
    <scope>NUCLEOTIDE SEQUENCE</scope>
    <source>
        <strain evidence="1">KJ-1</strain>
    </source>
</reference>
<gene>
    <name evidence="1" type="ORF">LF296_07795</name>
</gene>
<dbReference type="Proteomes" id="UP001199528">
    <property type="component" value="Chromosome"/>
</dbReference>
<dbReference type="EMBL" id="CP085083">
    <property type="protein sequence ID" value="WDZ52668.1"/>
    <property type="molecule type" value="Genomic_DNA"/>
</dbReference>
<proteinExistence type="predicted"/>
<reference evidence="1" key="2">
    <citation type="submission" date="2023-02" db="EMBL/GenBank/DDBJ databases">
        <authorList>
            <person name="Huang Y."/>
            <person name="Zhang Y."/>
            <person name="Zhang T."/>
            <person name="Wang J."/>
        </authorList>
    </citation>
    <scope>NUCLEOTIDE SEQUENCE</scope>
    <source>
        <strain evidence="1">KJ-1</strain>
    </source>
</reference>